<sequence length="59" mass="6670">MSNPLASHSLRVLALWADMRVISSARYVEERDRRLAEEVEHSLETIFPLEPQPAAPVSP</sequence>
<dbReference type="Proteomes" id="UP000045285">
    <property type="component" value="Unassembled WGS sequence"/>
</dbReference>
<dbReference type="EMBL" id="CCMZ01000056">
    <property type="protein sequence ID" value="CDX26889.1"/>
    <property type="molecule type" value="Genomic_DNA"/>
</dbReference>
<accession>A0A090EA95</accession>
<evidence type="ECO:0000313" key="1">
    <source>
        <dbReference type="EMBL" id="CDX26889.1"/>
    </source>
</evidence>
<gene>
    <name evidence="1" type="ORF">MPL3356_60605</name>
</gene>
<protein>
    <submittedName>
        <fullName evidence="1">Uncharacterized protein</fullName>
    </submittedName>
</protein>
<proteinExistence type="predicted"/>
<name>A0A090EA95_MESPL</name>
<keyword evidence="2" id="KW-1185">Reference proteome</keyword>
<dbReference type="AlphaFoldDB" id="A0A090EA95"/>
<organism evidence="1 2">
    <name type="scientific">Mesorhizobium plurifarium</name>
    <dbReference type="NCBI Taxonomy" id="69974"/>
    <lineage>
        <taxon>Bacteria</taxon>
        <taxon>Pseudomonadati</taxon>
        <taxon>Pseudomonadota</taxon>
        <taxon>Alphaproteobacteria</taxon>
        <taxon>Hyphomicrobiales</taxon>
        <taxon>Phyllobacteriaceae</taxon>
        <taxon>Mesorhizobium</taxon>
    </lineage>
</organism>
<reference evidence="2" key="1">
    <citation type="submission" date="2014-08" db="EMBL/GenBank/DDBJ databases">
        <authorList>
            <person name="Moulin L."/>
        </authorList>
    </citation>
    <scope>NUCLEOTIDE SEQUENCE [LARGE SCALE GENOMIC DNA]</scope>
</reference>
<evidence type="ECO:0000313" key="2">
    <source>
        <dbReference type="Proteomes" id="UP000045285"/>
    </source>
</evidence>